<feature type="non-terminal residue" evidence="1">
    <location>
        <position position="117"/>
    </location>
</feature>
<sequence>AEVKSISREDVTKYRLGCSIQNPKASEYFVNLLNFEYPDVPEVNSYMDCVAGKLGLVDHKTNQINVDTVATFFSVDPNNAEDMDIIKNCVKSEEEDLHVRRRYLCILNTKLRDNLKK</sequence>
<organism evidence="1">
    <name type="scientific">Anastrepha fraterculus</name>
    <dbReference type="NCBI Taxonomy" id="95504"/>
    <lineage>
        <taxon>Eukaryota</taxon>
        <taxon>Metazoa</taxon>
        <taxon>Ecdysozoa</taxon>
        <taxon>Arthropoda</taxon>
        <taxon>Hexapoda</taxon>
        <taxon>Insecta</taxon>
        <taxon>Pterygota</taxon>
        <taxon>Neoptera</taxon>
        <taxon>Endopterygota</taxon>
        <taxon>Diptera</taxon>
        <taxon>Brachycera</taxon>
        <taxon>Muscomorpha</taxon>
        <taxon>Tephritoidea</taxon>
        <taxon>Tephritidae</taxon>
        <taxon>Anastrepha</taxon>
        <taxon>Anastrepha fraterculus complex</taxon>
    </lineage>
</organism>
<dbReference type="EMBL" id="KP939315">
    <property type="protein sequence ID" value="AMB61034.1"/>
    <property type="molecule type" value="Genomic_DNA"/>
</dbReference>
<name>A0A0Y0P9P1_9MUSC</name>
<protein>
    <submittedName>
        <fullName evidence="1">Odorant-binding protein 99a-like protein</fullName>
    </submittedName>
</protein>
<dbReference type="InterPro" id="IPR006170">
    <property type="entry name" value="PBP/GOBP"/>
</dbReference>
<proteinExistence type="predicted"/>
<dbReference type="AlphaFoldDB" id="A0A0Y0P9P1"/>
<accession>A0A0Y0P9P1</accession>
<dbReference type="InterPro" id="IPR036728">
    <property type="entry name" value="PBP_GOBP_sf"/>
</dbReference>
<dbReference type="GO" id="GO:0005549">
    <property type="term" value="F:odorant binding"/>
    <property type="evidence" value="ECO:0007669"/>
    <property type="project" value="InterPro"/>
</dbReference>
<dbReference type="Gene3D" id="1.10.238.20">
    <property type="entry name" value="Pheromone/general odorant binding protein domain"/>
    <property type="match status" value="1"/>
</dbReference>
<evidence type="ECO:0000313" key="1">
    <source>
        <dbReference type="EMBL" id="AMB61034.1"/>
    </source>
</evidence>
<dbReference type="CDD" id="cd23992">
    <property type="entry name" value="PBP_GOBP"/>
    <property type="match status" value="1"/>
</dbReference>
<dbReference type="Pfam" id="PF01395">
    <property type="entry name" value="PBP_GOBP"/>
    <property type="match status" value="1"/>
</dbReference>
<feature type="non-terminal residue" evidence="1">
    <location>
        <position position="1"/>
    </location>
</feature>
<gene>
    <name evidence="1" type="primary">Obp99c</name>
</gene>
<reference evidence="1" key="1">
    <citation type="journal article" date="2016" name="Sci. Rep.">
        <title>Reference genes for accessing differential expression among developmental stages and analysis of differential expression of OBP genes in Anastrepha obliqua.</title>
        <authorList>
            <person name="Nakamura A.M."/>
            <person name="Chahad-Ehlers S."/>
            <person name="Lima A.L."/>
            <person name="Taniguti C.H."/>
            <person name="Sobrinho I.Jr."/>
            <person name="Torres F.R."/>
            <person name="de Brito R.A."/>
        </authorList>
    </citation>
    <scope>NUCLEOTIDE SEQUENCE</scope>
</reference>
<dbReference type="SUPFAM" id="SSF47565">
    <property type="entry name" value="Insect pheromone/odorant-binding proteins"/>
    <property type="match status" value="1"/>
</dbReference>